<dbReference type="Pfam" id="PF00254">
    <property type="entry name" value="FKBP_C"/>
    <property type="match status" value="1"/>
</dbReference>
<comment type="similarity">
    <text evidence="2 11">Belongs to the FKBP-type PPIase family. Tig subfamily.</text>
</comment>
<evidence type="ECO:0000256" key="12">
    <source>
        <dbReference type="SAM" id="MobiDB-lite"/>
    </source>
</evidence>
<dbReference type="InterPro" id="IPR036611">
    <property type="entry name" value="Trigger_fac_ribosome-bd_sf"/>
</dbReference>
<organism evidence="16 17">
    <name type="scientific">Pseudoclavibacter albus</name>
    <dbReference type="NCBI Taxonomy" id="272241"/>
    <lineage>
        <taxon>Bacteria</taxon>
        <taxon>Bacillati</taxon>
        <taxon>Actinomycetota</taxon>
        <taxon>Actinomycetes</taxon>
        <taxon>Micrococcales</taxon>
        <taxon>Microbacteriaceae</taxon>
        <taxon>Pseudoclavibacter</taxon>
    </lineage>
</organism>
<dbReference type="Gene3D" id="3.10.50.40">
    <property type="match status" value="1"/>
</dbReference>
<feature type="compositionally biased region" description="Basic and acidic residues" evidence="12">
    <location>
        <begin position="436"/>
        <end position="445"/>
    </location>
</feature>
<evidence type="ECO:0000313" key="17">
    <source>
        <dbReference type="Proteomes" id="UP001525379"/>
    </source>
</evidence>
<keyword evidence="11" id="KW-0963">Cytoplasm</keyword>
<dbReference type="EC" id="5.2.1.8" evidence="3 11"/>
<name>A0ABT2HZD7_9MICO</name>
<evidence type="ECO:0000256" key="7">
    <source>
        <dbReference type="ARBA" id="ARBA00023186"/>
    </source>
</evidence>
<dbReference type="Gene3D" id="3.30.70.1050">
    <property type="entry name" value="Trigger factor ribosome-binding domain"/>
    <property type="match status" value="1"/>
</dbReference>
<evidence type="ECO:0000256" key="10">
    <source>
        <dbReference type="ARBA" id="ARBA00029986"/>
    </source>
</evidence>
<evidence type="ECO:0000259" key="15">
    <source>
        <dbReference type="Pfam" id="PF05698"/>
    </source>
</evidence>
<protein>
    <recommendedName>
        <fullName evidence="4 11">Trigger factor</fullName>
        <shortName evidence="11">TF</shortName>
        <ecNumber evidence="3 11">5.2.1.8</ecNumber>
    </recommendedName>
    <alternativeName>
        <fullName evidence="10 11">PPIase</fullName>
    </alternativeName>
</protein>
<keyword evidence="9 11" id="KW-0131">Cell cycle</keyword>
<dbReference type="GO" id="GO:0003755">
    <property type="term" value="F:peptidyl-prolyl cis-trans isomerase activity"/>
    <property type="evidence" value="ECO:0007669"/>
    <property type="project" value="UniProtKB-EC"/>
</dbReference>
<accession>A0ABT2HZD7</accession>
<dbReference type="Proteomes" id="UP001525379">
    <property type="component" value="Unassembled WGS sequence"/>
</dbReference>
<sequence>MKTSVEQLSPTRVKLTITVEPAELKPYMDAAYKEIANQIQVPGFRRGKIPAPIIDQRVGREAVIEQAISEGIDTFYQQAIRDQELQMLGRPTADVTERPDAKTMKGNAVIVIESDVRPTIELPKYDGMKIKVDEAKVEAADVDAELDELRGRFGTLKTVDRPIAEGDFVTLDLKATVDGEVVDEANGISYELGSGQLLEGIDDAILTLTADEETTFRSTLLGGEHEGAEAEIAVKIGAVKERELPEADDDFAQMASEFDTVAELREDLEKQALRKKTFAQVEQARELALEQLLDKVEIPIPAGLIDDEVAEHLEHEGKAADDEHGVEVRKNAEQSFRQQILLDEIIKAENVQVEQDELTQFLLQSAAQYGMAPQEFVNILQQTNQLPAMVGEVARSKAILHVLDKAEIVDEAGKAVDISEFTASTKKQDDAEDSDHEAAKDEKPAKKPAAKKTTAKKTAAKDAEASDDTEAAAEEKKPAAKKTTRKPAAKETVAKADDAKADDAKAADAE</sequence>
<evidence type="ECO:0000256" key="3">
    <source>
        <dbReference type="ARBA" id="ARBA00013194"/>
    </source>
</evidence>
<feature type="region of interest" description="Disordered" evidence="12">
    <location>
        <begin position="424"/>
        <end position="510"/>
    </location>
</feature>
<keyword evidence="17" id="KW-1185">Reference proteome</keyword>
<keyword evidence="8 11" id="KW-0413">Isomerase</keyword>
<feature type="domain" description="Trigger factor C-terminal" evidence="15">
    <location>
        <begin position="260"/>
        <end position="403"/>
    </location>
</feature>
<evidence type="ECO:0000256" key="1">
    <source>
        <dbReference type="ARBA" id="ARBA00000971"/>
    </source>
</evidence>
<dbReference type="InterPro" id="IPR005215">
    <property type="entry name" value="Trig_fac"/>
</dbReference>
<dbReference type="Pfam" id="PF05697">
    <property type="entry name" value="Trigger_N"/>
    <property type="match status" value="1"/>
</dbReference>
<feature type="compositionally biased region" description="Basic and acidic residues" evidence="12">
    <location>
        <begin position="488"/>
        <end position="510"/>
    </location>
</feature>
<evidence type="ECO:0000256" key="8">
    <source>
        <dbReference type="ARBA" id="ARBA00023235"/>
    </source>
</evidence>
<evidence type="ECO:0000259" key="14">
    <source>
        <dbReference type="Pfam" id="PF05697"/>
    </source>
</evidence>
<comment type="function">
    <text evidence="11">Involved in protein export. Acts as a chaperone by maintaining the newly synthesized protein in an open conformation. Functions as a peptidyl-prolyl cis-trans isomerase.</text>
</comment>
<dbReference type="InterPro" id="IPR046357">
    <property type="entry name" value="PPIase_dom_sf"/>
</dbReference>
<evidence type="ECO:0000256" key="5">
    <source>
        <dbReference type="ARBA" id="ARBA00022618"/>
    </source>
</evidence>
<evidence type="ECO:0000256" key="2">
    <source>
        <dbReference type="ARBA" id="ARBA00005464"/>
    </source>
</evidence>
<dbReference type="InterPro" id="IPR008881">
    <property type="entry name" value="Trigger_fac_ribosome-bd_bac"/>
</dbReference>
<dbReference type="Gene3D" id="1.10.3120.10">
    <property type="entry name" value="Trigger factor, C-terminal domain"/>
    <property type="match status" value="1"/>
</dbReference>
<comment type="caution">
    <text evidence="16">The sequence shown here is derived from an EMBL/GenBank/DDBJ whole genome shotgun (WGS) entry which is preliminary data.</text>
</comment>
<dbReference type="InterPro" id="IPR008880">
    <property type="entry name" value="Trigger_fac_C"/>
</dbReference>
<evidence type="ECO:0000256" key="9">
    <source>
        <dbReference type="ARBA" id="ARBA00023306"/>
    </source>
</evidence>
<evidence type="ECO:0000256" key="4">
    <source>
        <dbReference type="ARBA" id="ARBA00016902"/>
    </source>
</evidence>
<feature type="compositionally biased region" description="Basic residues" evidence="12">
    <location>
        <begin position="446"/>
        <end position="455"/>
    </location>
</feature>
<dbReference type="RefSeq" id="WP_260104744.1">
    <property type="nucleotide sequence ID" value="NZ_JALXSQ010000068.1"/>
</dbReference>
<dbReference type="SUPFAM" id="SSF109998">
    <property type="entry name" value="Triger factor/SurA peptide-binding domain-like"/>
    <property type="match status" value="1"/>
</dbReference>
<proteinExistence type="inferred from homology"/>
<reference evidence="16 17" key="1">
    <citation type="submission" date="2022-04" db="EMBL/GenBank/DDBJ databases">
        <title>Human microbiome associated bacterial genomes.</title>
        <authorList>
            <person name="Sandstrom S."/>
            <person name="Salamzade R."/>
            <person name="Kalan L.R."/>
        </authorList>
    </citation>
    <scope>NUCLEOTIDE SEQUENCE [LARGE SCALE GENOMIC DNA]</scope>
    <source>
        <strain evidence="17">p3-SID1799</strain>
    </source>
</reference>
<keyword evidence="7 11" id="KW-0143">Chaperone</keyword>
<evidence type="ECO:0000256" key="6">
    <source>
        <dbReference type="ARBA" id="ARBA00023110"/>
    </source>
</evidence>
<keyword evidence="6 11" id="KW-0697">Rotamase</keyword>
<comment type="subcellular location">
    <subcellularLocation>
        <location evidence="11">Cytoplasm</location>
    </subcellularLocation>
    <text evidence="11">About half TF is bound to the ribosome near the polypeptide exit tunnel while the other half is free in the cytoplasm.</text>
</comment>
<dbReference type="NCBIfam" id="TIGR00115">
    <property type="entry name" value="tig"/>
    <property type="match status" value="1"/>
</dbReference>
<evidence type="ECO:0000313" key="16">
    <source>
        <dbReference type="EMBL" id="MCT2043659.1"/>
    </source>
</evidence>
<comment type="catalytic activity">
    <reaction evidence="1 11">
        <text>[protein]-peptidylproline (omega=180) = [protein]-peptidylproline (omega=0)</text>
        <dbReference type="Rhea" id="RHEA:16237"/>
        <dbReference type="Rhea" id="RHEA-COMP:10747"/>
        <dbReference type="Rhea" id="RHEA-COMP:10748"/>
        <dbReference type="ChEBI" id="CHEBI:83833"/>
        <dbReference type="ChEBI" id="CHEBI:83834"/>
        <dbReference type="EC" id="5.2.1.8"/>
    </reaction>
</comment>
<dbReference type="SUPFAM" id="SSF102735">
    <property type="entry name" value="Trigger factor ribosome-binding domain"/>
    <property type="match status" value="1"/>
</dbReference>
<dbReference type="InterPro" id="IPR001179">
    <property type="entry name" value="PPIase_FKBP_dom"/>
</dbReference>
<dbReference type="HAMAP" id="MF_00303">
    <property type="entry name" value="Trigger_factor_Tig"/>
    <property type="match status" value="1"/>
</dbReference>
<feature type="domain" description="PPIase FKBP-type" evidence="13">
    <location>
        <begin position="162"/>
        <end position="216"/>
    </location>
</feature>
<dbReference type="PANTHER" id="PTHR30560">
    <property type="entry name" value="TRIGGER FACTOR CHAPERONE AND PEPTIDYL-PROLYL CIS/TRANS ISOMERASE"/>
    <property type="match status" value="1"/>
</dbReference>
<keyword evidence="5 11" id="KW-0132">Cell division</keyword>
<dbReference type="SUPFAM" id="SSF54534">
    <property type="entry name" value="FKBP-like"/>
    <property type="match status" value="1"/>
</dbReference>
<dbReference type="InterPro" id="IPR037041">
    <property type="entry name" value="Trigger_fac_C_sf"/>
</dbReference>
<dbReference type="EMBL" id="JALXSQ010000068">
    <property type="protein sequence ID" value="MCT2043659.1"/>
    <property type="molecule type" value="Genomic_DNA"/>
</dbReference>
<dbReference type="PANTHER" id="PTHR30560:SF3">
    <property type="entry name" value="TRIGGER FACTOR-LIKE PROTEIN TIG, CHLOROPLASTIC"/>
    <property type="match status" value="1"/>
</dbReference>
<comment type="domain">
    <text evidence="11">Consists of 3 domains; the N-terminus binds the ribosome, the middle domain has PPIase activity, while the C-terminus has intrinsic chaperone activity on its own.</text>
</comment>
<evidence type="ECO:0000259" key="13">
    <source>
        <dbReference type="Pfam" id="PF00254"/>
    </source>
</evidence>
<feature type="domain" description="Trigger factor ribosome-binding bacterial" evidence="14">
    <location>
        <begin position="1"/>
        <end position="149"/>
    </location>
</feature>
<gene>
    <name evidence="11 16" type="primary">tig</name>
    <name evidence="16" type="ORF">M3D15_10050</name>
</gene>
<dbReference type="Pfam" id="PF05698">
    <property type="entry name" value="Trigger_C"/>
    <property type="match status" value="1"/>
</dbReference>
<dbReference type="InterPro" id="IPR027304">
    <property type="entry name" value="Trigger_fact/SurA_dom_sf"/>
</dbReference>
<evidence type="ECO:0000256" key="11">
    <source>
        <dbReference type="HAMAP-Rule" id="MF_00303"/>
    </source>
</evidence>